<accession>A0A975WDD2</accession>
<dbReference type="FunFam" id="3.40.50.300:FF:000134">
    <property type="entry name" value="Iron-enterobactin ABC transporter ATP-binding protein"/>
    <property type="match status" value="1"/>
</dbReference>
<dbReference type="InterPro" id="IPR003593">
    <property type="entry name" value="AAA+_ATPase"/>
</dbReference>
<evidence type="ECO:0000256" key="4">
    <source>
        <dbReference type="ARBA" id="ARBA00022840"/>
    </source>
</evidence>
<proteinExistence type="inferred from homology"/>
<keyword evidence="3" id="KW-0547">Nucleotide-binding</keyword>
<dbReference type="Proteomes" id="UP000182932">
    <property type="component" value="Unassembled WGS sequence"/>
</dbReference>
<dbReference type="AlphaFoldDB" id="A0A975WDD2"/>
<sequence length="250" mass="27345">MTLRAEDVSWAAGGAPIVRGVTMRLPEQGVLGLVGPNGSGKSSLLRLLAGLRRGTGGAIYLEDRPIESLRRKEIARRLAHVEQQSDIDISLTAREVVALGRLPLRGAWNGWSTRDEDAVASALQRTDMIDRAAQPWSTLSGGERQRILIARALAQEPQELLLDEPTNHLDIRHQLDLMRLLGNLGTRIVVALHDLNQAAAFCDEIAVMHHGQLVKQGAPEDVLDEELIRKVFAVEATISHVGCGLRVAFF</sequence>
<protein>
    <submittedName>
        <fullName evidence="6">Iron complex transport system ATP-binding protein</fullName>
    </submittedName>
</protein>
<comment type="similarity">
    <text evidence="1">Belongs to the ABC transporter superfamily.</text>
</comment>
<keyword evidence="7" id="KW-1185">Reference proteome</keyword>
<organism evidence="6 7">
    <name type="scientific">Marinovum algicola</name>
    <dbReference type="NCBI Taxonomy" id="42444"/>
    <lineage>
        <taxon>Bacteria</taxon>
        <taxon>Pseudomonadati</taxon>
        <taxon>Pseudomonadota</taxon>
        <taxon>Alphaproteobacteria</taxon>
        <taxon>Rhodobacterales</taxon>
        <taxon>Roseobacteraceae</taxon>
        <taxon>Marinovum</taxon>
    </lineage>
</organism>
<dbReference type="GO" id="GO:0016887">
    <property type="term" value="F:ATP hydrolysis activity"/>
    <property type="evidence" value="ECO:0007669"/>
    <property type="project" value="InterPro"/>
</dbReference>
<dbReference type="Gene3D" id="3.40.50.300">
    <property type="entry name" value="P-loop containing nucleotide triphosphate hydrolases"/>
    <property type="match status" value="1"/>
</dbReference>
<dbReference type="PANTHER" id="PTHR42794:SF2">
    <property type="entry name" value="ABC TRANSPORTER ATP-BINDING PROTEIN"/>
    <property type="match status" value="1"/>
</dbReference>
<keyword evidence="2" id="KW-0813">Transport</keyword>
<evidence type="ECO:0000259" key="5">
    <source>
        <dbReference type="PROSITE" id="PS50893"/>
    </source>
</evidence>
<keyword evidence="4 6" id="KW-0067">ATP-binding</keyword>
<dbReference type="PROSITE" id="PS50893">
    <property type="entry name" value="ABC_TRANSPORTER_2"/>
    <property type="match status" value="1"/>
</dbReference>
<dbReference type="InterPro" id="IPR003439">
    <property type="entry name" value="ABC_transporter-like_ATP-bd"/>
</dbReference>
<gene>
    <name evidence="6" type="ORF">SAMN04487940_11776</name>
</gene>
<dbReference type="Pfam" id="PF00005">
    <property type="entry name" value="ABC_tran"/>
    <property type="match status" value="1"/>
</dbReference>
<evidence type="ECO:0000256" key="3">
    <source>
        <dbReference type="ARBA" id="ARBA00022741"/>
    </source>
</evidence>
<dbReference type="EMBL" id="FNYY01000017">
    <property type="protein sequence ID" value="SEK00152.1"/>
    <property type="molecule type" value="Genomic_DNA"/>
</dbReference>
<evidence type="ECO:0000256" key="2">
    <source>
        <dbReference type="ARBA" id="ARBA00022448"/>
    </source>
</evidence>
<dbReference type="InterPro" id="IPR027417">
    <property type="entry name" value="P-loop_NTPase"/>
</dbReference>
<evidence type="ECO:0000313" key="7">
    <source>
        <dbReference type="Proteomes" id="UP000182932"/>
    </source>
</evidence>
<reference evidence="6 7" key="1">
    <citation type="submission" date="2016-10" db="EMBL/GenBank/DDBJ databases">
        <authorList>
            <person name="Varghese N."/>
            <person name="Submissions S."/>
        </authorList>
    </citation>
    <scope>NUCLEOTIDE SEQUENCE [LARGE SCALE GENOMIC DNA]</scope>
    <source>
        <strain evidence="6 7">FF3</strain>
    </source>
</reference>
<dbReference type="PROSITE" id="PS00211">
    <property type="entry name" value="ABC_TRANSPORTER_1"/>
    <property type="match status" value="1"/>
</dbReference>
<comment type="caution">
    <text evidence="6">The sequence shown here is derived from an EMBL/GenBank/DDBJ whole genome shotgun (WGS) entry which is preliminary data.</text>
</comment>
<evidence type="ECO:0000313" key="6">
    <source>
        <dbReference type="EMBL" id="SEK00152.1"/>
    </source>
</evidence>
<feature type="domain" description="ABC transporter" evidence="5">
    <location>
        <begin position="3"/>
        <end position="235"/>
    </location>
</feature>
<evidence type="ECO:0000256" key="1">
    <source>
        <dbReference type="ARBA" id="ARBA00005417"/>
    </source>
</evidence>
<dbReference type="GO" id="GO:0005524">
    <property type="term" value="F:ATP binding"/>
    <property type="evidence" value="ECO:0007669"/>
    <property type="project" value="UniProtKB-KW"/>
</dbReference>
<dbReference type="InterPro" id="IPR017871">
    <property type="entry name" value="ABC_transporter-like_CS"/>
</dbReference>
<dbReference type="SUPFAM" id="SSF52540">
    <property type="entry name" value="P-loop containing nucleoside triphosphate hydrolases"/>
    <property type="match status" value="1"/>
</dbReference>
<dbReference type="CDD" id="cd03214">
    <property type="entry name" value="ABC_Iron-Siderophores_B12_Hemin"/>
    <property type="match status" value="1"/>
</dbReference>
<dbReference type="PANTHER" id="PTHR42794">
    <property type="entry name" value="HEMIN IMPORT ATP-BINDING PROTEIN HMUV"/>
    <property type="match status" value="1"/>
</dbReference>
<dbReference type="SMART" id="SM00382">
    <property type="entry name" value="AAA"/>
    <property type="match status" value="1"/>
</dbReference>
<name>A0A975WDD2_9RHOB</name>